<dbReference type="GO" id="GO:0003824">
    <property type="term" value="F:catalytic activity"/>
    <property type="evidence" value="ECO:0007669"/>
    <property type="project" value="InterPro"/>
</dbReference>
<gene>
    <name evidence="2" type="ORF">HNR12_005483</name>
</gene>
<dbReference type="Gene3D" id="3.40.50.1950">
    <property type="entry name" value="Flavin prenyltransferase-like"/>
    <property type="match status" value="1"/>
</dbReference>
<reference evidence="2 3" key="1">
    <citation type="submission" date="2020-07" db="EMBL/GenBank/DDBJ databases">
        <title>Sequencing the genomes of 1000 actinobacteria strains.</title>
        <authorList>
            <person name="Klenk H.-P."/>
        </authorList>
    </citation>
    <scope>NUCLEOTIDE SEQUENCE [LARGE SCALE GENOMIC DNA]</scope>
    <source>
        <strain evidence="2 3">DSM 45927</strain>
    </source>
</reference>
<name>A0A853BWL7_9ACTN</name>
<protein>
    <recommendedName>
        <fullName evidence="1">Flavoprotein domain-containing protein</fullName>
    </recommendedName>
</protein>
<dbReference type="Proteomes" id="UP000575985">
    <property type="component" value="Unassembled WGS sequence"/>
</dbReference>
<accession>A0A853BWL7</accession>
<dbReference type="AlphaFoldDB" id="A0A853BWL7"/>
<evidence type="ECO:0000313" key="3">
    <source>
        <dbReference type="Proteomes" id="UP000575985"/>
    </source>
</evidence>
<comment type="caution">
    <text evidence="2">The sequence shown here is derived from an EMBL/GenBank/DDBJ whole genome shotgun (WGS) entry which is preliminary data.</text>
</comment>
<dbReference type="EMBL" id="JACCFO010000001">
    <property type="protein sequence ID" value="NYI99206.1"/>
    <property type="molecule type" value="Genomic_DNA"/>
</dbReference>
<dbReference type="InterPro" id="IPR003382">
    <property type="entry name" value="Flavoprotein"/>
</dbReference>
<keyword evidence="3" id="KW-1185">Reference proteome</keyword>
<sequence length="180" mass="18972">MDARALYLVVTGAPARNASAGHMVEAAQGRGWEVTVISTPMGTRFHDPDELARRTGTAPRVDFRHPGTGQRLVPPDALLAYPVTFNSLNKIAAGFADTMAVAVVCEMLGYRVPTVVVPHLNEPLARHAAVGPSVAALRSMGARVLFGPEAPAGDRLPSVEEVLDAVDDAWRQSSRPGAGA</sequence>
<feature type="domain" description="Flavoprotein" evidence="1">
    <location>
        <begin position="7"/>
        <end position="124"/>
    </location>
</feature>
<proteinExistence type="predicted"/>
<dbReference type="SUPFAM" id="SSF52507">
    <property type="entry name" value="Homo-oligomeric flavin-containing Cys decarboxylases, HFCD"/>
    <property type="match status" value="1"/>
</dbReference>
<dbReference type="InterPro" id="IPR036551">
    <property type="entry name" value="Flavin_trans-like"/>
</dbReference>
<organism evidence="2 3">
    <name type="scientific">Streptomonospora nanhaiensis</name>
    <dbReference type="NCBI Taxonomy" id="1323731"/>
    <lineage>
        <taxon>Bacteria</taxon>
        <taxon>Bacillati</taxon>
        <taxon>Actinomycetota</taxon>
        <taxon>Actinomycetes</taxon>
        <taxon>Streptosporangiales</taxon>
        <taxon>Nocardiopsidaceae</taxon>
        <taxon>Streptomonospora</taxon>
    </lineage>
</organism>
<dbReference type="RefSeq" id="WP_179770224.1">
    <property type="nucleotide sequence ID" value="NZ_JACCFO010000001.1"/>
</dbReference>
<evidence type="ECO:0000259" key="1">
    <source>
        <dbReference type="Pfam" id="PF02441"/>
    </source>
</evidence>
<dbReference type="Pfam" id="PF02441">
    <property type="entry name" value="Flavoprotein"/>
    <property type="match status" value="1"/>
</dbReference>
<evidence type="ECO:0000313" key="2">
    <source>
        <dbReference type="EMBL" id="NYI99206.1"/>
    </source>
</evidence>